<name>A0AAE3XNP6_9BACT</name>
<comment type="caution">
    <text evidence="2">The sequence shown here is derived from an EMBL/GenBank/DDBJ whole genome shotgun (WGS) entry which is preliminary data.</text>
</comment>
<reference evidence="2" key="1">
    <citation type="submission" date="2023-07" db="EMBL/GenBank/DDBJ databases">
        <title>Genomic Encyclopedia of Type Strains, Phase IV (KMG-IV): sequencing the most valuable type-strain genomes for metagenomic binning, comparative biology and taxonomic classification.</title>
        <authorList>
            <person name="Goeker M."/>
        </authorList>
    </citation>
    <scope>NUCLEOTIDE SEQUENCE</scope>
    <source>
        <strain evidence="2">DSM 26174</strain>
    </source>
</reference>
<dbReference type="AlphaFoldDB" id="A0AAE3XNP6"/>
<evidence type="ECO:0000259" key="1">
    <source>
        <dbReference type="Pfam" id="PF17131"/>
    </source>
</evidence>
<evidence type="ECO:0000313" key="2">
    <source>
        <dbReference type="EMBL" id="MDR6238429.1"/>
    </source>
</evidence>
<dbReference type="CDD" id="cd16329">
    <property type="entry name" value="LolA_like"/>
    <property type="match status" value="1"/>
</dbReference>
<dbReference type="Proteomes" id="UP001185092">
    <property type="component" value="Unassembled WGS sequence"/>
</dbReference>
<accession>A0AAE3XNP6</accession>
<evidence type="ECO:0000313" key="3">
    <source>
        <dbReference type="Proteomes" id="UP001185092"/>
    </source>
</evidence>
<organism evidence="2 3">
    <name type="scientific">Aureibacter tunicatorum</name>
    <dbReference type="NCBI Taxonomy" id="866807"/>
    <lineage>
        <taxon>Bacteria</taxon>
        <taxon>Pseudomonadati</taxon>
        <taxon>Bacteroidota</taxon>
        <taxon>Cytophagia</taxon>
        <taxon>Cytophagales</taxon>
        <taxon>Persicobacteraceae</taxon>
        <taxon>Aureibacter</taxon>
    </lineage>
</organism>
<keyword evidence="3" id="KW-1185">Reference proteome</keyword>
<sequence>MKAIKAFIFFGIFALYGSMVNSQSLTATQVLVKSYDQQLGETSISEMKMRIVRPEYEREVSLKNWSYGKEYYIIYIMSPARDKGQVFLKRENNMWNWLPKINRMMKIPPSMMSASWMGSDFSNNDLVRERTFINDYESEFKEGENKGGFDCYSIELIPKPEAPVVWSKVQVWIDKKHFNVVEAKYYNELDELVTHQVASDFKDFDGRYLPAKLTMIPVKKPGQRTEMETISMSFDEPSVSKSMFSIQNMKRIKP</sequence>
<gene>
    <name evidence="2" type="ORF">HNQ88_001405</name>
</gene>
<proteinExistence type="predicted"/>
<feature type="domain" description="Uncharacterized protein TP-0789" evidence="1">
    <location>
        <begin position="68"/>
        <end position="251"/>
    </location>
</feature>
<dbReference type="InterPro" id="IPR033399">
    <property type="entry name" value="TP_0789-like"/>
</dbReference>
<dbReference type="RefSeq" id="WP_309937918.1">
    <property type="nucleotide sequence ID" value="NZ_AP025305.1"/>
</dbReference>
<dbReference type="Gene3D" id="2.50.20.10">
    <property type="entry name" value="Lipoprotein localisation LolA/LolB/LppX"/>
    <property type="match status" value="1"/>
</dbReference>
<dbReference type="EMBL" id="JAVDQD010000001">
    <property type="protein sequence ID" value="MDR6238429.1"/>
    <property type="molecule type" value="Genomic_DNA"/>
</dbReference>
<protein>
    <recommendedName>
        <fullName evidence="1">Uncharacterized protein TP-0789 domain-containing protein</fullName>
    </recommendedName>
</protein>
<dbReference type="Pfam" id="PF17131">
    <property type="entry name" value="LolA_like"/>
    <property type="match status" value="1"/>
</dbReference>